<dbReference type="InterPro" id="IPR000315">
    <property type="entry name" value="Znf_B-box"/>
</dbReference>
<keyword evidence="3" id="KW-0862">Zinc</keyword>
<evidence type="ECO:0000256" key="4">
    <source>
        <dbReference type="PROSITE-ProRule" id="PRU00024"/>
    </source>
</evidence>
<dbReference type="Gene3D" id="3.30.160.60">
    <property type="entry name" value="Classic Zinc Finger"/>
    <property type="match status" value="1"/>
</dbReference>
<dbReference type="SUPFAM" id="SSF57850">
    <property type="entry name" value="RING/U-box"/>
    <property type="match status" value="1"/>
</dbReference>
<dbReference type="InterPro" id="IPR027370">
    <property type="entry name" value="Znf-RING_euk"/>
</dbReference>
<evidence type="ECO:0000259" key="6">
    <source>
        <dbReference type="PROSITE" id="PS50119"/>
    </source>
</evidence>
<dbReference type="PANTHER" id="PTHR25462:SF296">
    <property type="entry name" value="MEIOTIC P26, ISOFORM F"/>
    <property type="match status" value="1"/>
</dbReference>
<dbReference type="GO" id="GO:0061630">
    <property type="term" value="F:ubiquitin protein ligase activity"/>
    <property type="evidence" value="ECO:0007669"/>
    <property type="project" value="TreeGrafter"/>
</dbReference>
<dbReference type="CDD" id="cd19757">
    <property type="entry name" value="Bbox1"/>
    <property type="match status" value="1"/>
</dbReference>
<keyword evidence="2 4" id="KW-0863">Zinc-finger</keyword>
<dbReference type="PROSITE" id="PS50119">
    <property type="entry name" value="ZF_BBOX"/>
    <property type="match status" value="1"/>
</dbReference>
<evidence type="ECO:0000256" key="2">
    <source>
        <dbReference type="ARBA" id="ARBA00022771"/>
    </source>
</evidence>
<dbReference type="PANTHER" id="PTHR25462">
    <property type="entry name" value="BONUS, ISOFORM C-RELATED"/>
    <property type="match status" value="1"/>
</dbReference>
<accession>A0A8W8NQH4</accession>
<dbReference type="Gene3D" id="3.30.40.10">
    <property type="entry name" value="Zinc/RING finger domain, C3HC4 (zinc finger)"/>
    <property type="match status" value="1"/>
</dbReference>
<proteinExistence type="predicted"/>
<evidence type="ECO:0000259" key="5">
    <source>
        <dbReference type="PROSITE" id="PS50089"/>
    </source>
</evidence>
<dbReference type="InterPro" id="IPR047153">
    <property type="entry name" value="TRIM45/56/19-like"/>
</dbReference>
<evidence type="ECO:0000313" key="8">
    <source>
        <dbReference type="Proteomes" id="UP000005408"/>
    </source>
</evidence>
<dbReference type="GO" id="GO:0008270">
    <property type="term" value="F:zinc ion binding"/>
    <property type="evidence" value="ECO:0007669"/>
    <property type="project" value="UniProtKB-KW"/>
</dbReference>
<dbReference type="SUPFAM" id="SSF50969">
    <property type="entry name" value="YVTN repeat-like/Quinoprotein amine dehydrogenase"/>
    <property type="match status" value="1"/>
</dbReference>
<organism evidence="7 8">
    <name type="scientific">Magallana gigas</name>
    <name type="common">Pacific oyster</name>
    <name type="synonym">Crassostrea gigas</name>
    <dbReference type="NCBI Taxonomy" id="29159"/>
    <lineage>
        <taxon>Eukaryota</taxon>
        <taxon>Metazoa</taxon>
        <taxon>Spiralia</taxon>
        <taxon>Lophotrochozoa</taxon>
        <taxon>Mollusca</taxon>
        <taxon>Bivalvia</taxon>
        <taxon>Autobranchia</taxon>
        <taxon>Pteriomorphia</taxon>
        <taxon>Ostreida</taxon>
        <taxon>Ostreoidea</taxon>
        <taxon>Ostreidae</taxon>
        <taxon>Magallana</taxon>
    </lineage>
</organism>
<feature type="domain" description="RING-type" evidence="5">
    <location>
        <begin position="20"/>
        <end position="69"/>
    </location>
</feature>
<reference evidence="7" key="1">
    <citation type="submission" date="2022-08" db="UniProtKB">
        <authorList>
            <consortium name="EnsemblMetazoa"/>
        </authorList>
    </citation>
    <scope>IDENTIFICATION</scope>
    <source>
        <strain evidence="7">05x7-T-G4-1.051#20</strain>
    </source>
</reference>
<evidence type="ECO:0000313" key="7">
    <source>
        <dbReference type="EnsemblMetazoa" id="G879.1:cds"/>
    </source>
</evidence>
<dbReference type="EnsemblMetazoa" id="G879.1">
    <property type="protein sequence ID" value="G879.1:cds"/>
    <property type="gene ID" value="G879"/>
</dbReference>
<dbReference type="InterPro" id="IPR001841">
    <property type="entry name" value="Znf_RING"/>
</dbReference>
<dbReference type="SUPFAM" id="SSF57903">
    <property type="entry name" value="FYVE/PHD zinc finger"/>
    <property type="match status" value="1"/>
</dbReference>
<dbReference type="InterPro" id="IPR011044">
    <property type="entry name" value="Quino_amine_DH_bsu"/>
</dbReference>
<dbReference type="InterPro" id="IPR013083">
    <property type="entry name" value="Znf_RING/FYVE/PHD"/>
</dbReference>
<sequence length="667" mass="76015">MATSGSKPFTTSLTGDTFRCPICLEEVRSPKYLSSHHTFCGSCIQTYISSTAKSHESEGLKTIDCPVCRKLISAPRKDISDEEWASSLPQNKLIVSIWLNPKNNENKLCNFCERSEKNVPAKHWCKACMEIICDECKAFHNRVPSLQKHKIVKMADRSISENEFEVEEFCLEHDGKLIDAFCHLHQKLCCCICLVRHHRLCPNVKAIADIGVETEQHDVQSIILSFSELEKCIENMQEQNKTKIVDLTLMKQEICTNAEKAVQEMKTLIDDAHAGWIKAFEQTHADSVGNLETASDELRRFSTTVLETKILLQSMLKSGSPKQLFITKQNQLARIVDHINRMTSLDIWNFPDQYTKPDCNFLKQLLNEKKFEEVMLSKTPSGTIQAILQTVPKVIGKDIIKKKHENSQKDWMKINLKFVSGITLSAFVYYGLFIHDTKIILPFKNPSSLKLFDISDCRGKCIHTEVCPSAPYGLCHSRENESLDEIYVSFLNSVVVYWIDIENGAKFTKLQTVHLNEPMISITCGLATIFSANNDKVFICSRDFNVEHSATLKNTLSEVPFISSSWKSDYHCFSNNNHVVVADRNNTTIFQNNKVKGNIRGLTFDLHDNILACTRTSKLKQIRCGKRKSRDIELDGIRDSYNVVLHPTGEKIMVFDYHDKCCVYQVL</sequence>
<protein>
    <recommendedName>
        <fullName evidence="9">TRIM56</fullName>
    </recommendedName>
</protein>
<evidence type="ECO:0008006" key="9">
    <source>
        <dbReference type="Google" id="ProtNLM"/>
    </source>
</evidence>
<keyword evidence="8" id="KW-1185">Reference proteome</keyword>
<evidence type="ECO:0000256" key="1">
    <source>
        <dbReference type="ARBA" id="ARBA00022723"/>
    </source>
</evidence>
<keyword evidence="1" id="KW-0479">Metal-binding</keyword>
<feature type="domain" description="B box-type" evidence="6">
    <location>
        <begin position="104"/>
        <end position="154"/>
    </location>
</feature>
<dbReference type="AlphaFoldDB" id="A0A8W8NQH4"/>
<name>A0A8W8NQH4_MAGGI</name>
<dbReference type="Proteomes" id="UP000005408">
    <property type="component" value="Unassembled WGS sequence"/>
</dbReference>
<dbReference type="InterPro" id="IPR011011">
    <property type="entry name" value="Znf_FYVE_PHD"/>
</dbReference>
<dbReference type="Pfam" id="PF13445">
    <property type="entry name" value="zf-RING_UBOX"/>
    <property type="match status" value="1"/>
</dbReference>
<dbReference type="PROSITE" id="PS50089">
    <property type="entry name" value="ZF_RING_2"/>
    <property type="match status" value="1"/>
</dbReference>
<evidence type="ECO:0000256" key="3">
    <source>
        <dbReference type="ARBA" id="ARBA00022833"/>
    </source>
</evidence>
<dbReference type="SMART" id="SM00184">
    <property type="entry name" value="RING"/>
    <property type="match status" value="1"/>
</dbReference>